<dbReference type="EnsemblMetazoa" id="GPAI031054-RA">
    <property type="protein sequence ID" value="GPAI031054-PA"/>
    <property type="gene ID" value="GPAI031054"/>
</dbReference>
<dbReference type="VEuPathDB" id="VectorBase:GPAI031054"/>
<protein>
    <submittedName>
        <fullName evidence="1">Uncharacterized protein</fullName>
    </submittedName>
</protein>
<proteinExistence type="predicted"/>
<reference evidence="2" key="1">
    <citation type="submission" date="2014-03" db="EMBL/GenBank/DDBJ databases">
        <authorList>
            <person name="Aksoy S."/>
            <person name="Warren W."/>
            <person name="Wilson R.K."/>
        </authorList>
    </citation>
    <scope>NUCLEOTIDE SEQUENCE [LARGE SCALE GENOMIC DNA]</scope>
    <source>
        <strain evidence="2">IAEA</strain>
    </source>
</reference>
<dbReference type="Proteomes" id="UP000092445">
    <property type="component" value="Unassembled WGS sequence"/>
</dbReference>
<organism evidence="1 2">
    <name type="scientific">Glossina pallidipes</name>
    <name type="common">Tsetse fly</name>
    <dbReference type="NCBI Taxonomy" id="7398"/>
    <lineage>
        <taxon>Eukaryota</taxon>
        <taxon>Metazoa</taxon>
        <taxon>Ecdysozoa</taxon>
        <taxon>Arthropoda</taxon>
        <taxon>Hexapoda</taxon>
        <taxon>Insecta</taxon>
        <taxon>Pterygota</taxon>
        <taxon>Neoptera</taxon>
        <taxon>Endopterygota</taxon>
        <taxon>Diptera</taxon>
        <taxon>Brachycera</taxon>
        <taxon>Muscomorpha</taxon>
        <taxon>Hippoboscoidea</taxon>
        <taxon>Glossinidae</taxon>
        <taxon>Glossina</taxon>
    </lineage>
</organism>
<keyword evidence="2" id="KW-1185">Reference proteome</keyword>
<evidence type="ECO:0000313" key="2">
    <source>
        <dbReference type="Proteomes" id="UP000092445"/>
    </source>
</evidence>
<accession>A0A1B0A0X1</accession>
<dbReference type="AlphaFoldDB" id="A0A1B0A0X1"/>
<sequence length="138" mass="15811">MFNAFMFPYVSINRFLVEQDFDHTNTMIITSLYCACKKKLIVGTKKKTKHTAIVLHWTNIEAYILQGSESRRQHTSAKIGEINTAQSLTPMLIRDVHVFFTVPVIFTVLLRKSRNDISVIVEVKQTVISSYTISKGEE</sequence>
<reference evidence="1" key="2">
    <citation type="submission" date="2020-05" db="UniProtKB">
        <authorList>
            <consortium name="EnsemblMetazoa"/>
        </authorList>
    </citation>
    <scope>IDENTIFICATION</scope>
    <source>
        <strain evidence="1">IAEA</strain>
    </source>
</reference>
<name>A0A1B0A0X1_GLOPL</name>
<evidence type="ECO:0000313" key="1">
    <source>
        <dbReference type="EnsemblMetazoa" id="GPAI031054-PA"/>
    </source>
</evidence>